<dbReference type="EMBL" id="BMAO01005280">
    <property type="protein sequence ID" value="GFR00317.1"/>
    <property type="molecule type" value="Genomic_DNA"/>
</dbReference>
<protein>
    <submittedName>
        <fullName evidence="7">EF-hand domain-containing protein 1</fullName>
    </submittedName>
</protein>
<dbReference type="Pfam" id="PF06565">
    <property type="entry name" value="DM10_dom"/>
    <property type="match status" value="3"/>
</dbReference>
<feature type="domain" description="DM10" evidence="6">
    <location>
        <begin position="227"/>
        <end position="360"/>
    </location>
</feature>
<dbReference type="FunFam" id="2.30.29.170:FF:000004">
    <property type="entry name" value="EF-hand domain containing 2"/>
    <property type="match status" value="1"/>
</dbReference>
<comment type="subcellular location">
    <subcellularLocation>
        <location evidence="1">Cytoplasm</location>
        <location evidence="1">Cytoskeleton</location>
        <location evidence="1">Cilium axoneme</location>
    </subcellularLocation>
</comment>
<dbReference type="PANTHER" id="PTHR12086">
    <property type="entry name" value="EF-HAND DOMAIN C-TERMINAL CONTAINING PROTEIN"/>
    <property type="match status" value="1"/>
</dbReference>
<name>A0A8X6GAP6_TRICU</name>
<feature type="domain" description="DM10" evidence="6">
    <location>
        <begin position="76"/>
        <end position="181"/>
    </location>
</feature>
<keyword evidence="4" id="KW-0206">Cytoskeleton</keyword>
<dbReference type="Gene3D" id="2.30.29.170">
    <property type="match status" value="3"/>
</dbReference>
<keyword evidence="3" id="KW-0677">Repeat</keyword>
<evidence type="ECO:0000256" key="3">
    <source>
        <dbReference type="ARBA" id="ARBA00022737"/>
    </source>
</evidence>
<reference evidence="7" key="1">
    <citation type="submission" date="2020-07" db="EMBL/GenBank/DDBJ databases">
        <title>Multicomponent nature underlies the extraordinary mechanical properties of spider dragline silk.</title>
        <authorList>
            <person name="Kono N."/>
            <person name="Nakamura H."/>
            <person name="Mori M."/>
            <person name="Yoshida Y."/>
            <person name="Ohtoshi R."/>
            <person name="Malay A.D."/>
            <person name="Moran D.A.P."/>
            <person name="Tomita M."/>
            <person name="Numata K."/>
            <person name="Arakawa K."/>
        </authorList>
    </citation>
    <scope>NUCLEOTIDE SEQUENCE</scope>
</reference>
<organism evidence="7 8">
    <name type="scientific">Trichonephila clavata</name>
    <name type="common">Joro spider</name>
    <name type="synonym">Nephila clavata</name>
    <dbReference type="NCBI Taxonomy" id="2740835"/>
    <lineage>
        <taxon>Eukaryota</taxon>
        <taxon>Metazoa</taxon>
        <taxon>Ecdysozoa</taxon>
        <taxon>Arthropoda</taxon>
        <taxon>Chelicerata</taxon>
        <taxon>Arachnida</taxon>
        <taxon>Araneae</taxon>
        <taxon>Araneomorphae</taxon>
        <taxon>Entelegynae</taxon>
        <taxon>Araneoidea</taxon>
        <taxon>Nephilidae</taxon>
        <taxon>Trichonephila</taxon>
    </lineage>
</organism>
<dbReference type="GO" id="GO:0005930">
    <property type="term" value="C:axoneme"/>
    <property type="evidence" value="ECO:0007669"/>
    <property type="project" value="UniProtKB-SubCell"/>
</dbReference>
<dbReference type="OrthoDB" id="6430054at2759"/>
<keyword evidence="5" id="KW-0966">Cell projection</keyword>
<sequence>MLLGSQQPNPRISRTLSFRKGFPVVQDAKTSGTAKEAIEFLKSQNHVLSKEKLIELTYGPKKAVTEKFIPHWVAMANKMLSFDGFIKEIVHDWGSEPHRIRYVKLQYFLENDTIRVLEPEILNSTLCQGTLLKRDHYLHPNRKRNYNWKDLNIGNDISIYGREIHLIDCDAWTKQYLTDAGLVLGNPEPKPVDPHSAMKENTFRRKERRLIDGTGDAPSVANFYQNDGKVLTFYGIWKNDPAKPPAVRRLVLNYFLVDNSLQVVHNPPPNSGWTTLMSAKADIAKGEVSSNIIIKRQKVLLDRRKEVEKIPFYFEPKDIDDITWIQPEHLKTGEDIIILGKTFYFGKTDDFTKHYYKEHFGIDLPQIEIVEKPKRPYVKIVPPHGLGKPEETLQDCYVFERYPLGRFYPSQVGKSKEMEDTVLRFAARMDTPRETEQIRRFVVSFFMDDETVRIYEESVPNSGFGSGIFLQRSRLKKKTGQSSLKDAFYEPKDFYVGAKIVANGCTFVLTDADVRFYTFVENHPEIYTDINAEDQKRLAHMLKGKQELTEDQKMHLLKDLRDAVLSNYGCSVYPTEVIPDIGFGLSPPDLVIDKLYSGNLPISQELLKRLVDAFTFEGRTELDEIRTFLLVALGHDRDHGK</sequence>
<dbReference type="InterPro" id="IPR040193">
    <property type="entry name" value="EFHC1/EFHC2/EFHB"/>
</dbReference>
<dbReference type="FunFam" id="2.30.29.170:FF:000002">
    <property type="entry name" value="EF-hand domain (C-terminal) containing 1"/>
    <property type="match status" value="1"/>
</dbReference>
<evidence type="ECO:0000313" key="7">
    <source>
        <dbReference type="EMBL" id="GFR00317.1"/>
    </source>
</evidence>
<dbReference type="AlphaFoldDB" id="A0A8X6GAP6"/>
<evidence type="ECO:0000259" key="6">
    <source>
        <dbReference type="PROSITE" id="PS51336"/>
    </source>
</evidence>
<accession>A0A8X6GAP6</accession>
<evidence type="ECO:0000256" key="2">
    <source>
        <dbReference type="ARBA" id="ARBA00022490"/>
    </source>
</evidence>
<evidence type="ECO:0000256" key="1">
    <source>
        <dbReference type="ARBA" id="ARBA00004430"/>
    </source>
</evidence>
<keyword evidence="8" id="KW-1185">Reference proteome</keyword>
<feature type="domain" description="DM10" evidence="6">
    <location>
        <begin position="419"/>
        <end position="524"/>
    </location>
</feature>
<proteinExistence type="predicted"/>
<dbReference type="InterPro" id="IPR006602">
    <property type="entry name" value="DM10_dom"/>
</dbReference>
<evidence type="ECO:0000256" key="5">
    <source>
        <dbReference type="ARBA" id="ARBA00023273"/>
    </source>
</evidence>
<dbReference type="Proteomes" id="UP000887116">
    <property type="component" value="Unassembled WGS sequence"/>
</dbReference>
<evidence type="ECO:0000256" key="4">
    <source>
        <dbReference type="ARBA" id="ARBA00023212"/>
    </source>
</evidence>
<keyword evidence="2" id="KW-0963">Cytoplasm</keyword>
<dbReference type="SMART" id="SM00676">
    <property type="entry name" value="DM10"/>
    <property type="match status" value="3"/>
</dbReference>
<evidence type="ECO:0000313" key="8">
    <source>
        <dbReference type="Proteomes" id="UP000887116"/>
    </source>
</evidence>
<comment type="caution">
    <text evidence="7">The sequence shown here is derived from an EMBL/GenBank/DDBJ whole genome shotgun (WGS) entry which is preliminary data.</text>
</comment>
<gene>
    <name evidence="7" type="primary">EFHC1</name>
    <name evidence="7" type="ORF">TNCT_139981</name>
</gene>
<dbReference type="PROSITE" id="PS51336">
    <property type="entry name" value="DM10"/>
    <property type="match status" value="3"/>
</dbReference>